<dbReference type="InterPro" id="IPR048254">
    <property type="entry name" value="CDP_ALCOHOL_P_TRANSF_CS"/>
</dbReference>
<keyword evidence="7" id="KW-0444">Lipid biosynthesis</keyword>
<sequence length="269" mass="29517">MKEKEQAQSPESRGLSSVVPNLFTLLNLVFGCLAIVCILQNGLSFTVNENAEAFVIMPEKIFMASVFIGCAAIIDFLDGFVARLLKASSEMGKQLDSLADVVSFGVAPGLIIYQFLRLSFAQQEAGLDVSTLWLLPAFLIPCAGAYRLARFNIDTTQSHGFKGVPIPAAGLLIASFPLIYWFSNTEMIITLFTNQWFWYAVIFVVSYLMISTLPMMALKFSGVTIKKLMPFIIIGAIAIISAIFLGWLAVPISFVAYVILSLLAKQKES</sequence>
<keyword evidence="14" id="KW-1208">Phospholipid metabolism</keyword>
<evidence type="ECO:0000313" key="19">
    <source>
        <dbReference type="Proteomes" id="UP000321533"/>
    </source>
</evidence>
<dbReference type="AlphaFoldDB" id="A0A5B8V7Q3"/>
<evidence type="ECO:0000256" key="4">
    <source>
        <dbReference type="ARBA" id="ARBA00010441"/>
    </source>
</evidence>
<comment type="similarity">
    <text evidence="4 16">Belongs to the CDP-alcohol phosphatidyltransferase class-I family.</text>
</comment>
<dbReference type="OrthoDB" id="9777147at2"/>
<feature type="transmembrane region" description="Helical" evidence="17">
    <location>
        <begin position="230"/>
        <end position="260"/>
    </location>
</feature>
<organism evidence="18 19">
    <name type="scientific">Panacibacter ginsenosidivorans</name>
    <dbReference type="NCBI Taxonomy" id="1813871"/>
    <lineage>
        <taxon>Bacteria</taxon>
        <taxon>Pseudomonadati</taxon>
        <taxon>Bacteroidota</taxon>
        <taxon>Chitinophagia</taxon>
        <taxon>Chitinophagales</taxon>
        <taxon>Chitinophagaceae</taxon>
        <taxon>Panacibacter</taxon>
    </lineage>
</organism>
<keyword evidence="12 17" id="KW-0472">Membrane</keyword>
<protein>
    <recommendedName>
        <fullName evidence="6">CDP-diacylglycerol--serine O-phosphatidyltransferase</fullName>
        <ecNumber evidence="5">2.7.8.8</ecNumber>
    </recommendedName>
    <alternativeName>
        <fullName evidence="15">Phosphatidylserine synthase</fullName>
    </alternativeName>
</protein>
<evidence type="ECO:0000256" key="14">
    <source>
        <dbReference type="ARBA" id="ARBA00023264"/>
    </source>
</evidence>
<comment type="catalytic activity">
    <reaction evidence="1">
        <text>a CDP-1,2-diacyl-sn-glycerol + L-serine = a 1,2-diacyl-sn-glycero-3-phospho-L-serine + CMP + H(+)</text>
        <dbReference type="Rhea" id="RHEA:16913"/>
        <dbReference type="ChEBI" id="CHEBI:15378"/>
        <dbReference type="ChEBI" id="CHEBI:33384"/>
        <dbReference type="ChEBI" id="CHEBI:57262"/>
        <dbReference type="ChEBI" id="CHEBI:58332"/>
        <dbReference type="ChEBI" id="CHEBI:60377"/>
        <dbReference type="EC" id="2.7.8.8"/>
    </reaction>
</comment>
<dbReference type="GO" id="GO:0003882">
    <property type="term" value="F:CDP-diacylglycerol-serine O-phosphatidyltransferase activity"/>
    <property type="evidence" value="ECO:0007669"/>
    <property type="project" value="UniProtKB-EC"/>
</dbReference>
<accession>A0A5B8V7Q3</accession>
<proteinExistence type="inferred from homology"/>
<dbReference type="RefSeq" id="WP_147189241.1">
    <property type="nucleotide sequence ID" value="NZ_CP042435.1"/>
</dbReference>
<keyword evidence="8 16" id="KW-0808">Transferase</keyword>
<gene>
    <name evidence="18" type="primary">pssA</name>
    <name evidence="18" type="ORF">FRZ67_09035</name>
</gene>
<evidence type="ECO:0000313" key="18">
    <source>
        <dbReference type="EMBL" id="QEC67434.1"/>
    </source>
</evidence>
<evidence type="ECO:0000256" key="3">
    <source>
        <dbReference type="ARBA" id="ARBA00004308"/>
    </source>
</evidence>
<evidence type="ECO:0000256" key="12">
    <source>
        <dbReference type="ARBA" id="ARBA00023136"/>
    </source>
</evidence>
<feature type="transmembrane region" description="Helical" evidence="17">
    <location>
        <begin position="161"/>
        <end position="182"/>
    </location>
</feature>
<dbReference type="PROSITE" id="PS51257">
    <property type="entry name" value="PROKAR_LIPOPROTEIN"/>
    <property type="match status" value="1"/>
</dbReference>
<dbReference type="InterPro" id="IPR004533">
    <property type="entry name" value="CDP-diaglyc--ser_O-PTrfase"/>
</dbReference>
<feature type="transmembrane region" description="Helical" evidence="17">
    <location>
        <begin position="131"/>
        <end position="149"/>
    </location>
</feature>
<dbReference type="Gene3D" id="1.20.120.1760">
    <property type="match status" value="1"/>
</dbReference>
<keyword evidence="11" id="KW-0443">Lipid metabolism</keyword>
<dbReference type="KEGG" id="pgin:FRZ67_09035"/>
<comment type="subcellular location">
    <subcellularLocation>
        <location evidence="3">Endomembrane system</location>
    </subcellularLocation>
    <subcellularLocation>
        <location evidence="2">Membrane</location>
        <topology evidence="2">Multi-pass membrane protein</topology>
    </subcellularLocation>
</comment>
<evidence type="ECO:0000256" key="8">
    <source>
        <dbReference type="ARBA" id="ARBA00022679"/>
    </source>
</evidence>
<dbReference type="EMBL" id="CP042435">
    <property type="protein sequence ID" value="QEC67434.1"/>
    <property type="molecule type" value="Genomic_DNA"/>
</dbReference>
<evidence type="ECO:0000256" key="15">
    <source>
        <dbReference type="ARBA" id="ARBA00032361"/>
    </source>
</evidence>
<keyword evidence="19" id="KW-1185">Reference proteome</keyword>
<dbReference type="GO" id="GO:0016020">
    <property type="term" value="C:membrane"/>
    <property type="evidence" value="ECO:0007669"/>
    <property type="project" value="UniProtKB-SubCell"/>
</dbReference>
<feature type="transmembrane region" description="Helical" evidence="17">
    <location>
        <begin position="97"/>
        <end position="116"/>
    </location>
</feature>
<evidence type="ECO:0000256" key="16">
    <source>
        <dbReference type="RuleBase" id="RU003750"/>
    </source>
</evidence>
<evidence type="ECO:0000256" key="17">
    <source>
        <dbReference type="SAM" id="Phobius"/>
    </source>
</evidence>
<evidence type="ECO:0000256" key="13">
    <source>
        <dbReference type="ARBA" id="ARBA00023209"/>
    </source>
</evidence>
<evidence type="ECO:0000256" key="5">
    <source>
        <dbReference type="ARBA" id="ARBA00013174"/>
    </source>
</evidence>
<evidence type="ECO:0000256" key="2">
    <source>
        <dbReference type="ARBA" id="ARBA00004141"/>
    </source>
</evidence>
<dbReference type="Proteomes" id="UP000321533">
    <property type="component" value="Chromosome"/>
</dbReference>
<keyword evidence="9 17" id="KW-0812">Transmembrane</keyword>
<feature type="transmembrane region" description="Helical" evidence="17">
    <location>
        <begin position="197"/>
        <end position="218"/>
    </location>
</feature>
<reference evidence="18 19" key="1">
    <citation type="journal article" date="2016" name="Int. J. Syst. Evol. Microbiol.">
        <title>Panacibacter ginsenosidivorans gen. nov., sp. nov., with ginsenoside converting activity isolated from soil of a ginseng field.</title>
        <authorList>
            <person name="Siddiqi M.Z."/>
            <person name="Muhammad Shafi S."/>
            <person name="Choi K.D."/>
            <person name="Im W.T."/>
        </authorList>
    </citation>
    <scope>NUCLEOTIDE SEQUENCE [LARGE SCALE GENOMIC DNA]</scope>
    <source>
        <strain evidence="18 19">Gsoil1550</strain>
    </source>
</reference>
<evidence type="ECO:0000256" key="1">
    <source>
        <dbReference type="ARBA" id="ARBA00000287"/>
    </source>
</evidence>
<keyword evidence="10 17" id="KW-1133">Transmembrane helix</keyword>
<dbReference type="PROSITE" id="PS00379">
    <property type="entry name" value="CDP_ALCOHOL_P_TRANSF"/>
    <property type="match status" value="1"/>
</dbReference>
<feature type="transmembrane region" description="Helical" evidence="17">
    <location>
        <begin position="21"/>
        <end position="41"/>
    </location>
</feature>
<evidence type="ECO:0000256" key="11">
    <source>
        <dbReference type="ARBA" id="ARBA00023098"/>
    </source>
</evidence>
<evidence type="ECO:0000256" key="7">
    <source>
        <dbReference type="ARBA" id="ARBA00022516"/>
    </source>
</evidence>
<dbReference type="Pfam" id="PF01066">
    <property type="entry name" value="CDP-OH_P_transf"/>
    <property type="match status" value="1"/>
</dbReference>
<evidence type="ECO:0000256" key="10">
    <source>
        <dbReference type="ARBA" id="ARBA00022989"/>
    </source>
</evidence>
<dbReference type="InterPro" id="IPR043130">
    <property type="entry name" value="CDP-OH_PTrfase_TM_dom"/>
</dbReference>
<dbReference type="GO" id="GO:0008654">
    <property type="term" value="P:phospholipid biosynthetic process"/>
    <property type="evidence" value="ECO:0007669"/>
    <property type="project" value="UniProtKB-KW"/>
</dbReference>
<evidence type="ECO:0000256" key="9">
    <source>
        <dbReference type="ARBA" id="ARBA00022692"/>
    </source>
</evidence>
<name>A0A5B8V7Q3_9BACT</name>
<evidence type="ECO:0000256" key="6">
    <source>
        <dbReference type="ARBA" id="ARBA00017171"/>
    </source>
</evidence>
<dbReference type="NCBIfam" id="TIGR00473">
    <property type="entry name" value="pssA"/>
    <property type="match status" value="1"/>
</dbReference>
<dbReference type="EC" id="2.7.8.8" evidence="5"/>
<dbReference type="GO" id="GO:0012505">
    <property type="term" value="C:endomembrane system"/>
    <property type="evidence" value="ECO:0007669"/>
    <property type="project" value="UniProtKB-SubCell"/>
</dbReference>
<keyword evidence="13" id="KW-0594">Phospholipid biosynthesis</keyword>
<feature type="transmembrane region" description="Helical" evidence="17">
    <location>
        <begin position="61"/>
        <end position="85"/>
    </location>
</feature>
<dbReference type="InterPro" id="IPR000462">
    <property type="entry name" value="CDP-OH_P_trans"/>
</dbReference>